<comment type="caution">
    <text evidence="2">The sequence shown here is derived from an EMBL/GenBank/DDBJ whole genome shotgun (WGS) entry which is preliminary data.</text>
</comment>
<feature type="region of interest" description="Disordered" evidence="1">
    <location>
        <begin position="1"/>
        <end position="20"/>
    </location>
</feature>
<evidence type="ECO:0000313" key="3">
    <source>
        <dbReference type="Proteomes" id="UP001472677"/>
    </source>
</evidence>
<dbReference type="Proteomes" id="UP001472677">
    <property type="component" value="Unassembled WGS sequence"/>
</dbReference>
<proteinExistence type="predicted"/>
<organism evidence="2 3">
    <name type="scientific">Hibiscus sabdariffa</name>
    <name type="common">roselle</name>
    <dbReference type="NCBI Taxonomy" id="183260"/>
    <lineage>
        <taxon>Eukaryota</taxon>
        <taxon>Viridiplantae</taxon>
        <taxon>Streptophyta</taxon>
        <taxon>Embryophyta</taxon>
        <taxon>Tracheophyta</taxon>
        <taxon>Spermatophyta</taxon>
        <taxon>Magnoliopsida</taxon>
        <taxon>eudicotyledons</taxon>
        <taxon>Gunneridae</taxon>
        <taxon>Pentapetalae</taxon>
        <taxon>rosids</taxon>
        <taxon>malvids</taxon>
        <taxon>Malvales</taxon>
        <taxon>Malvaceae</taxon>
        <taxon>Malvoideae</taxon>
        <taxon>Hibiscus</taxon>
    </lineage>
</organism>
<accession>A0ABR1Z807</accession>
<evidence type="ECO:0000256" key="1">
    <source>
        <dbReference type="SAM" id="MobiDB-lite"/>
    </source>
</evidence>
<gene>
    <name evidence="2" type="ORF">V6N12_067442</name>
</gene>
<reference evidence="2 3" key="1">
    <citation type="journal article" date="2024" name="G3 (Bethesda)">
        <title>Genome assembly of Hibiscus sabdariffa L. provides insights into metabolisms of medicinal natural products.</title>
        <authorList>
            <person name="Kim T."/>
        </authorList>
    </citation>
    <scope>NUCLEOTIDE SEQUENCE [LARGE SCALE GENOMIC DNA]</scope>
    <source>
        <strain evidence="2">TK-2024</strain>
        <tissue evidence="2">Old leaves</tissue>
    </source>
</reference>
<protein>
    <submittedName>
        <fullName evidence="2">Uncharacterized protein</fullName>
    </submittedName>
</protein>
<keyword evidence="3" id="KW-1185">Reference proteome</keyword>
<dbReference type="EMBL" id="JBBPBM010002596">
    <property type="protein sequence ID" value="KAK8476052.1"/>
    <property type="molecule type" value="Genomic_DNA"/>
</dbReference>
<evidence type="ECO:0000313" key="2">
    <source>
        <dbReference type="EMBL" id="KAK8476052.1"/>
    </source>
</evidence>
<name>A0ABR1Z807_9ROSI</name>
<feature type="compositionally biased region" description="Polar residues" evidence="1">
    <location>
        <begin position="1"/>
        <end position="16"/>
    </location>
</feature>
<sequence length="95" mass="10774">MSGTSAQFTGRSNRVPQGNIAKQPVFQEDFLAEASEKVNVHSPRIVVSCLWNYLSVVTRFNHKNARADNRRKSSVFSKCAWNMPFSMQAPRSVRD</sequence>